<evidence type="ECO:0000256" key="5">
    <source>
        <dbReference type="HAMAP-Rule" id="MF_01334"/>
    </source>
</evidence>
<feature type="domain" description="Large ribosomal subunit protein bL25 L25" evidence="7">
    <location>
        <begin position="9"/>
        <end position="93"/>
    </location>
</feature>
<evidence type="ECO:0000313" key="10">
    <source>
        <dbReference type="Proteomes" id="UP000609323"/>
    </source>
</evidence>
<dbReference type="PANTHER" id="PTHR33284">
    <property type="entry name" value="RIBOSOMAL PROTEIN L25/GLN-TRNA SYNTHETASE, ANTI-CODON-BINDING DOMAIN-CONTAINING PROTEIN"/>
    <property type="match status" value="1"/>
</dbReference>
<comment type="function">
    <text evidence="5">This is one of the proteins that binds to the 5S RNA in the ribosome where it forms part of the central protuberance.</text>
</comment>
<evidence type="ECO:0000259" key="7">
    <source>
        <dbReference type="Pfam" id="PF01386"/>
    </source>
</evidence>
<feature type="compositionally biased region" description="Basic and acidic residues" evidence="6">
    <location>
        <begin position="11"/>
        <end position="22"/>
    </location>
</feature>
<dbReference type="InterPro" id="IPR020056">
    <property type="entry name" value="Rbsml_bL25/Gln-tRNA_synth_N"/>
</dbReference>
<evidence type="ECO:0000256" key="2">
    <source>
        <dbReference type="ARBA" id="ARBA00022884"/>
    </source>
</evidence>
<evidence type="ECO:0000256" key="3">
    <source>
        <dbReference type="ARBA" id="ARBA00022980"/>
    </source>
</evidence>
<dbReference type="Gene3D" id="2.40.240.10">
    <property type="entry name" value="Ribosomal Protein L25, Chain P"/>
    <property type="match status" value="1"/>
</dbReference>
<dbReference type="Gene3D" id="2.170.120.20">
    <property type="entry name" value="Ribosomal protein L25, beta domain"/>
    <property type="match status" value="1"/>
</dbReference>
<keyword evidence="2 5" id="KW-0694">RNA-binding</keyword>
<protein>
    <recommendedName>
        <fullName evidence="5">Large ribosomal subunit protein bL25</fullName>
    </recommendedName>
    <alternativeName>
        <fullName evidence="5">General stress protein CTC</fullName>
    </alternativeName>
</protein>
<dbReference type="Proteomes" id="UP000609323">
    <property type="component" value="Unassembled WGS sequence"/>
</dbReference>
<dbReference type="InterPro" id="IPR001021">
    <property type="entry name" value="Ribosomal_bL25_long"/>
</dbReference>
<dbReference type="InterPro" id="IPR037121">
    <property type="entry name" value="Ribosomal_bL25_C"/>
</dbReference>
<evidence type="ECO:0000313" key="9">
    <source>
        <dbReference type="EMBL" id="GGA41380.1"/>
    </source>
</evidence>
<dbReference type="PANTHER" id="PTHR33284:SF1">
    <property type="entry name" value="RIBOSOMAL PROTEIN L25_GLN-TRNA SYNTHETASE, ANTI-CODON-BINDING DOMAIN-CONTAINING PROTEIN"/>
    <property type="match status" value="1"/>
</dbReference>
<feature type="region of interest" description="Disordered" evidence="6">
    <location>
        <begin position="1"/>
        <end position="22"/>
    </location>
</feature>
<gene>
    <name evidence="5 9" type="primary">rplY</name>
    <name evidence="5" type="synonym">ctc</name>
    <name evidence="9" type="ORF">GCM10010917_28320</name>
</gene>
<evidence type="ECO:0000256" key="4">
    <source>
        <dbReference type="ARBA" id="ARBA00023274"/>
    </source>
</evidence>
<name>A0ABQ1GD80_9BACL</name>
<keyword evidence="10" id="KW-1185">Reference proteome</keyword>
<dbReference type="CDD" id="cd00495">
    <property type="entry name" value="Ribosomal_L25_TL5_CTC"/>
    <property type="match status" value="1"/>
</dbReference>
<keyword evidence="4 5" id="KW-0687">Ribonucleoprotein</keyword>
<evidence type="ECO:0000256" key="6">
    <source>
        <dbReference type="SAM" id="MobiDB-lite"/>
    </source>
</evidence>
<keyword evidence="3 5" id="KW-0689">Ribosomal protein</keyword>
<sequence>MSSSHNVTLQAEKRTNMTHGDLRKLRQSGRVPGVIYGSQIGSQQLHVDEKELLKVARTGRTEFFQLKLEGGETLPALIKDIQKTKGLVAHVDFQHVSKNKPIRVSIPVHFHGTAAGTKEGGILQTLITELEVEGLPDDLPAGIEVDVTNLGVGDKLTVTDVSIPQGITLHVPEDTLLASIVVPRGAEVDEEAEAEAGGEGEAAPEASKEEAPEE</sequence>
<comment type="similarity">
    <text evidence="5">Belongs to the bacterial ribosomal protein bL25 family. CTC subfamily.</text>
</comment>
<dbReference type="HAMAP" id="MF_01334">
    <property type="entry name" value="Ribosomal_bL25_CTC"/>
    <property type="match status" value="1"/>
</dbReference>
<organism evidence="9 10">
    <name type="scientific">Paenibacillus physcomitrellae</name>
    <dbReference type="NCBI Taxonomy" id="1619311"/>
    <lineage>
        <taxon>Bacteria</taxon>
        <taxon>Bacillati</taxon>
        <taxon>Bacillota</taxon>
        <taxon>Bacilli</taxon>
        <taxon>Bacillales</taxon>
        <taxon>Paenibacillaceae</taxon>
        <taxon>Paenibacillus</taxon>
    </lineage>
</organism>
<feature type="region of interest" description="Disordered" evidence="6">
    <location>
        <begin position="187"/>
        <end position="214"/>
    </location>
</feature>
<comment type="caution">
    <text evidence="9">The sequence shown here is derived from an EMBL/GenBank/DDBJ whole genome shotgun (WGS) entry which is preliminary data.</text>
</comment>
<dbReference type="GO" id="GO:0005840">
    <property type="term" value="C:ribosome"/>
    <property type="evidence" value="ECO:0007669"/>
    <property type="project" value="UniProtKB-KW"/>
</dbReference>
<feature type="compositionally biased region" description="Acidic residues" evidence="6">
    <location>
        <begin position="188"/>
        <end position="198"/>
    </location>
</feature>
<dbReference type="InterPro" id="IPR020930">
    <property type="entry name" value="Ribosomal_uL5_bac-type"/>
</dbReference>
<evidence type="ECO:0000259" key="8">
    <source>
        <dbReference type="Pfam" id="PF14693"/>
    </source>
</evidence>
<accession>A0ABQ1GD80</accession>
<dbReference type="InterPro" id="IPR020057">
    <property type="entry name" value="Ribosomal_bL25_b-dom"/>
</dbReference>
<dbReference type="InterPro" id="IPR029751">
    <property type="entry name" value="Ribosomal_L25_dom"/>
</dbReference>
<dbReference type="EMBL" id="BMHF01000009">
    <property type="protein sequence ID" value="GGA41380.1"/>
    <property type="molecule type" value="Genomic_DNA"/>
</dbReference>
<reference evidence="10" key="1">
    <citation type="journal article" date="2019" name="Int. J. Syst. Evol. Microbiol.">
        <title>The Global Catalogue of Microorganisms (GCM) 10K type strain sequencing project: providing services to taxonomists for standard genome sequencing and annotation.</title>
        <authorList>
            <consortium name="The Broad Institute Genomics Platform"/>
            <consortium name="The Broad Institute Genome Sequencing Center for Infectious Disease"/>
            <person name="Wu L."/>
            <person name="Ma J."/>
        </authorList>
    </citation>
    <scope>NUCLEOTIDE SEQUENCE [LARGE SCALE GENOMIC DNA]</scope>
    <source>
        <strain evidence="10">CGMCC 1.15044</strain>
    </source>
</reference>
<keyword evidence="1 5" id="KW-0699">rRNA-binding</keyword>
<dbReference type="InterPro" id="IPR011035">
    <property type="entry name" value="Ribosomal_bL25/Gln-tRNA_synth"/>
</dbReference>
<dbReference type="Pfam" id="PF01386">
    <property type="entry name" value="Ribosomal_L25p"/>
    <property type="match status" value="1"/>
</dbReference>
<evidence type="ECO:0000256" key="1">
    <source>
        <dbReference type="ARBA" id="ARBA00022730"/>
    </source>
</evidence>
<comment type="subunit">
    <text evidence="5">Part of the 50S ribosomal subunit; part of the 5S rRNA/L5/L18/L25 subcomplex. Contacts the 5S rRNA. Binds to the 5S rRNA independently of L5 and L18.</text>
</comment>
<dbReference type="RefSeq" id="WP_094093841.1">
    <property type="nucleotide sequence ID" value="NZ_BMHF01000009.1"/>
</dbReference>
<proteinExistence type="inferred from homology"/>
<dbReference type="SUPFAM" id="SSF50715">
    <property type="entry name" value="Ribosomal protein L25-like"/>
    <property type="match status" value="1"/>
</dbReference>
<dbReference type="Pfam" id="PF14693">
    <property type="entry name" value="Ribosomal_TL5_C"/>
    <property type="match status" value="1"/>
</dbReference>
<feature type="domain" description="Large ribosomal subunit protein bL25 beta" evidence="8">
    <location>
        <begin position="102"/>
        <end position="184"/>
    </location>
</feature>
<dbReference type="NCBIfam" id="TIGR00731">
    <property type="entry name" value="bL25_bact_ctc"/>
    <property type="match status" value="1"/>
</dbReference>